<proteinExistence type="predicted"/>
<sequence>MDLLLLRRLHKWVGLGLGLQLVVWTVSGAAMAMLDHHAVAGEGLSRDPVARPGAGSSASMQALIAGAGDSQVLALRSFLVDGRPTVEIVTQKGAVLLDAQAGQHVIVDRDKATAIAKGAYAGVGAVADVTHHATPPLEAREARGALWAVAFDDAPRTTFYISQGSGEIVERRSRAYRAWDFFWMLHNMDYAKRSSFNHPLIIVAALGAVWIALTGILLLFKVFRASDFTKLARWRT</sequence>
<accession>A0AB39KT71</accession>
<keyword evidence="1" id="KW-1133">Transmembrane helix</keyword>
<evidence type="ECO:0000313" key="2">
    <source>
        <dbReference type="EMBL" id="XDO96905.1"/>
    </source>
</evidence>
<dbReference type="EMBL" id="CP158375">
    <property type="protein sequence ID" value="XDO96905.1"/>
    <property type="molecule type" value="Genomic_DNA"/>
</dbReference>
<dbReference type="InterPro" id="IPR005625">
    <property type="entry name" value="PepSY-ass_TM"/>
</dbReference>
<gene>
    <name evidence="2" type="ORF">ABOZ73_00290</name>
</gene>
<name>A0AB39KT71_9CAUL</name>
<organism evidence="2">
    <name type="scientific">Caulobacter sp. 73W</name>
    <dbReference type="NCBI Taxonomy" id="3161137"/>
    <lineage>
        <taxon>Bacteria</taxon>
        <taxon>Pseudomonadati</taxon>
        <taxon>Pseudomonadota</taxon>
        <taxon>Alphaproteobacteria</taxon>
        <taxon>Caulobacterales</taxon>
        <taxon>Caulobacteraceae</taxon>
        <taxon>Caulobacter</taxon>
    </lineage>
</organism>
<feature type="transmembrane region" description="Helical" evidence="1">
    <location>
        <begin position="12"/>
        <end position="34"/>
    </location>
</feature>
<keyword evidence="1" id="KW-0472">Membrane</keyword>
<feature type="transmembrane region" description="Helical" evidence="1">
    <location>
        <begin position="200"/>
        <end position="223"/>
    </location>
</feature>
<dbReference type="RefSeq" id="WP_369059788.1">
    <property type="nucleotide sequence ID" value="NZ_CP158375.1"/>
</dbReference>
<evidence type="ECO:0000256" key="1">
    <source>
        <dbReference type="SAM" id="Phobius"/>
    </source>
</evidence>
<dbReference type="Pfam" id="PF03929">
    <property type="entry name" value="PepSY_TM"/>
    <property type="match status" value="1"/>
</dbReference>
<reference evidence="2" key="1">
    <citation type="submission" date="2024-06" db="EMBL/GenBank/DDBJ databases">
        <title>Caulobacter inopinatus, sp. nov.</title>
        <authorList>
            <person name="Donachie S.P."/>
        </authorList>
    </citation>
    <scope>NUCLEOTIDE SEQUENCE</scope>
    <source>
        <strain evidence="2">73W</strain>
    </source>
</reference>
<keyword evidence="1" id="KW-0812">Transmembrane</keyword>
<dbReference type="AlphaFoldDB" id="A0AB39KT71"/>
<protein>
    <submittedName>
        <fullName evidence="2">PepSY domain-containing protein</fullName>
    </submittedName>
</protein>